<dbReference type="AlphaFoldDB" id="A0A0N9URQ8"/>
<organism evidence="1 2">
    <name type="scientific">Sphingopyxis macrogoltabida</name>
    <name type="common">Sphingomonas macrogoltabidus</name>
    <dbReference type="NCBI Taxonomy" id="33050"/>
    <lineage>
        <taxon>Bacteria</taxon>
        <taxon>Pseudomonadati</taxon>
        <taxon>Pseudomonadota</taxon>
        <taxon>Alphaproteobacteria</taxon>
        <taxon>Sphingomonadales</taxon>
        <taxon>Sphingomonadaceae</taxon>
        <taxon>Sphingopyxis</taxon>
    </lineage>
</organism>
<reference evidence="1 2" key="1">
    <citation type="journal article" date="2015" name="Genome Announc.">
        <title>Complete Genome Sequence of Polypropylene Glycol- and Polyethylene Glycol-Degrading Sphingopyxis macrogoltabida Strain EY-1.</title>
        <authorList>
            <person name="Ohtsubo Y."/>
            <person name="Nagata Y."/>
            <person name="Numata M."/>
            <person name="Tsuchikane K."/>
            <person name="Hosoyama A."/>
            <person name="Yamazoe A."/>
            <person name="Tsuda M."/>
            <person name="Fujita N."/>
            <person name="Kawai F."/>
        </authorList>
    </citation>
    <scope>NUCLEOTIDE SEQUENCE [LARGE SCALE GENOMIC DNA]</scope>
    <source>
        <strain evidence="1 2">EY-1</strain>
    </source>
</reference>
<dbReference type="Proteomes" id="UP000058074">
    <property type="component" value="Chromosome"/>
</dbReference>
<sequence>MPERQHVDDRQPIGRKQLEIGHVAKLAPRQSLIFCNPLLITQRPFQSRDIILDDLVAHMRETDIAFGRPEKAHLPIDHGRHRSPEIEIIAEVRVAMTQDRINVGRLICDEPIPERSQRFEIGLAVGIFERIPIPIYLALDRTRTRRALFQPFEPERPPVQRMHARERFEIAQLHLAPRCRLSVGDDARSHPGHRRARPLDHSHHIARATEKVAVRIEPDLWRNRHIGGFKRALQVELRGDVIGVEQAARRHETQDETRRARLAVFGPACLEQKSSVRTTRSCADFAHVGDSDVRDSRLRADKLHEPVAPLIGSGFGEPRTTLMLDDSCANLIDIEFRHDSPVSVLPRGRLSTAGWRPSPRRDPRAIIRGARTIVPCFVTADDAPATRAKHHRAD</sequence>
<dbReference type="EMBL" id="CP012700">
    <property type="protein sequence ID" value="ALH79183.1"/>
    <property type="molecule type" value="Genomic_DNA"/>
</dbReference>
<evidence type="ECO:0000313" key="1">
    <source>
        <dbReference type="EMBL" id="ALH79183.1"/>
    </source>
</evidence>
<protein>
    <submittedName>
        <fullName evidence="1">Uncharacterized protein</fullName>
    </submittedName>
</protein>
<name>A0A0N9URQ8_SPHMC</name>
<gene>
    <name evidence="1" type="ORF">AN936_01965</name>
</gene>
<accession>A0A0N9URQ8</accession>
<proteinExistence type="predicted"/>
<evidence type="ECO:0000313" key="2">
    <source>
        <dbReference type="Proteomes" id="UP000058074"/>
    </source>
</evidence>
<dbReference type="KEGG" id="smag:AN936_01965"/>